<reference evidence="9 10" key="1">
    <citation type="submission" date="2023-08" db="EMBL/GenBank/DDBJ databases">
        <title>Black Yeasts Isolated from many extreme environments.</title>
        <authorList>
            <person name="Coleine C."/>
            <person name="Stajich J.E."/>
            <person name="Selbmann L."/>
        </authorList>
    </citation>
    <scope>NUCLEOTIDE SEQUENCE [LARGE SCALE GENOMIC DNA]</scope>
    <source>
        <strain evidence="9 10">CCFEE 536</strain>
    </source>
</reference>
<feature type="region of interest" description="Disordered" evidence="7">
    <location>
        <begin position="477"/>
        <end position="511"/>
    </location>
</feature>
<dbReference type="SMART" id="SM00906">
    <property type="entry name" value="Fungal_trans"/>
    <property type="match status" value="1"/>
</dbReference>
<keyword evidence="5" id="KW-0804">Transcription</keyword>
<keyword evidence="2" id="KW-0862">Zinc</keyword>
<dbReference type="Pfam" id="PF04082">
    <property type="entry name" value="Fungal_trans"/>
    <property type="match status" value="1"/>
</dbReference>
<keyword evidence="6" id="KW-0539">Nucleus</keyword>
<organism evidence="9 10">
    <name type="scientific">Cryomyces antarcticus</name>
    <dbReference type="NCBI Taxonomy" id="329879"/>
    <lineage>
        <taxon>Eukaryota</taxon>
        <taxon>Fungi</taxon>
        <taxon>Dikarya</taxon>
        <taxon>Ascomycota</taxon>
        <taxon>Pezizomycotina</taxon>
        <taxon>Dothideomycetes</taxon>
        <taxon>Dothideomycetes incertae sedis</taxon>
        <taxon>Cryomyces</taxon>
    </lineage>
</organism>
<dbReference type="Proteomes" id="UP001357485">
    <property type="component" value="Unassembled WGS sequence"/>
</dbReference>
<evidence type="ECO:0000313" key="10">
    <source>
        <dbReference type="Proteomes" id="UP001357485"/>
    </source>
</evidence>
<sequence length="511" mass="56711">MQRSTAMLDLYDASIRPRKARRSGVEYIHRLEKELERLESLLTTSLPEAGIQHSAKENGVGDEMQASAPLVRARSQKADMPSLKPQTRPQQSTSSPDSLLETMVEATGRLDIDDSGNCDYNGNFAGLVLLRRIQERCSRLLRRDIAGEVSAMPSSLPQPFKSPSSPPSVSEDKRNLLPSSAVALELVSFAFDCGLPLLPFIHRPTFESLLEQSYASGPRTLDVYGQRFLALLFEVLALGEMFSKRRTEVNALSNTAEYKGDAYFRAGQSLVDITDCRDLTSLQASVCMIIYLHSSSTISTCYSRICLALASSARMGLHRSVASDGLSAVDRENRKRIFWVLRTMDTYITTTLGLPRTLSDDDIDQELPCEVEDELMGEQTSGLMPLSQRSSMTAFNAHTKLIWILAKVVKYVHSEGKANFEKSGLYRVAHARIIEVEADLAAWFDELPQPTIDDGPMPLDFTRWVICNLPDAQETADYLENPTTPTSSLRACPDGSLPPIPPSPYKAQVRH</sequence>
<feature type="compositionally biased region" description="Polar residues" evidence="7">
    <location>
        <begin position="84"/>
        <end position="97"/>
    </location>
</feature>
<evidence type="ECO:0000256" key="1">
    <source>
        <dbReference type="ARBA" id="ARBA00004123"/>
    </source>
</evidence>
<evidence type="ECO:0000256" key="5">
    <source>
        <dbReference type="ARBA" id="ARBA00023163"/>
    </source>
</evidence>
<protein>
    <submittedName>
        <fullName evidence="9">Gypsy retrotransposon integrase-like protein 1</fullName>
    </submittedName>
</protein>
<dbReference type="CDD" id="cd12148">
    <property type="entry name" value="fungal_TF_MHR"/>
    <property type="match status" value="1"/>
</dbReference>
<dbReference type="InterPro" id="IPR007219">
    <property type="entry name" value="XnlR_reg_dom"/>
</dbReference>
<evidence type="ECO:0000313" key="9">
    <source>
        <dbReference type="EMBL" id="KAK5201417.1"/>
    </source>
</evidence>
<proteinExistence type="predicted"/>
<feature type="compositionally biased region" description="Low complexity" evidence="7">
    <location>
        <begin position="153"/>
        <end position="169"/>
    </location>
</feature>
<comment type="caution">
    <text evidence="9">The sequence shown here is derived from an EMBL/GenBank/DDBJ whole genome shotgun (WGS) entry which is preliminary data.</text>
</comment>
<evidence type="ECO:0000256" key="7">
    <source>
        <dbReference type="SAM" id="MobiDB-lite"/>
    </source>
</evidence>
<evidence type="ECO:0000256" key="3">
    <source>
        <dbReference type="ARBA" id="ARBA00023015"/>
    </source>
</evidence>
<evidence type="ECO:0000256" key="6">
    <source>
        <dbReference type="ARBA" id="ARBA00023242"/>
    </source>
</evidence>
<feature type="region of interest" description="Disordered" evidence="7">
    <location>
        <begin position="152"/>
        <end position="173"/>
    </location>
</feature>
<evidence type="ECO:0000256" key="4">
    <source>
        <dbReference type="ARBA" id="ARBA00023125"/>
    </source>
</evidence>
<gene>
    <name evidence="9" type="primary">GIN1_7</name>
    <name evidence="9" type="ORF">LTR16_002741</name>
</gene>
<keyword evidence="10" id="KW-1185">Reference proteome</keyword>
<evidence type="ECO:0000256" key="2">
    <source>
        <dbReference type="ARBA" id="ARBA00022833"/>
    </source>
</evidence>
<keyword evidence="4" id="KW-0238">DNA-binding</keyword>
<feature type="domain" description="Xylanolytic transcriptional activator regulatory" evidence="8">
    <location>
        <begin position="301"/>
        <end position="374"/>
    </location>
</feature>
<dbReference type="EMBL" id="JAVRRA010016646">
    <property type="protein sequence ID" value="KAK5201417.1"/>
    <property type="molecule type" value="Genomic_DNA"/>
</dbReference>
<dbReference type="InterPro" id="IPR051711">
    <property type="entry name" value="Stress_Response_Reg"/>
</dbReference>
<dbReference type="PANTHER" id="PTHR47540">
    <property type="entry name" value="THIAMINE REPRESSIBLE GENES REGULATORY PROTEIN THI5"/>
    <property type="match status" value="1"/>
</dbReference>
<accession>A0ABR0LPA6</accession>
<name>A0ABR0LPA6_9PEZI</name>
<keyword evidence="3" id="KW-0805">Transcription regulation</keyword>
<dbReference type="PANTHER" id="PTHR47540:SF1">
    <property type="entry name" value="ACTIVATOR OF STRESS GENES 1-RELATED"/>
    <property type="match status" value="1"/>
</dbReference>
<evidence type="ECO:0000259" key="8">
    <source>
        <dbReference type="SMART" id="SM00906"/>
    </source>
</evidence>
<comment type="subcellular location">
    <subcellularLocation>
        <location evidence="1">Nucleus</location>
    </subcellularLocation>
</comment>
<feature type="region of interest" description="Disordered" evidence="7">
    <location>
        <begin position="71"/>
        <end position="98"/>
    </location>
</feature>